<keyword evidence="1" id="KW-0472">Membrane</keyword>
<dbReference type="OrthoDB" id="955690at2"/>
<dbReference type="Proteomes" id="UP000184164">
    <property type="component" value="Unassembled WGS sequence"/>
</dbReference>
<keyword evidence="1" id="KW-1133">Transmembrane helix</keyword>
<name>A0A1M4Y5Q1_9BACT</name>
<gene>
    <name evidence="2" type="ORF">SAMN05444274_103242</name>
</gene>
<dbReference type="AlphaFoldDB" id="A0A1M4Y5Q1"/>
<sequence>MRIRLTWKKALFSSTYSIYSNEKIVGALTGKYFAQTASGELNGKKYTFRTKGILKQETEIFDSRENKVVGRILYGNWMSNATLELPDKSVSWAYDNLWNTKWHVVDAEGTKIKYGGTSTSGEIESNTDDALLLLSGLFVTNYFWQMAIGIMIVAFLPIWISVLS</sequence>
<reference evidence="2 3" key="1">
    <citation type="submission" date="2016-11" db="EMBL/GenBank/DDBJ databases">
        <authorList>
            <person name="Jaros S."/>
            <person name="Januszkiewicz K."/>
            <person name="Wedrychowicz H."/>
        </authorList>
    </citation>
    <scope>NUCLEOTIDE SEQUENCE [LARGE SCALE GENOMIC DNA]</scope>
    <source>
        <strain evidence="2 3">DSM 26910</strain>
    </source>
</reference>
<accession>A0A1M4Y5Q1</accession>
<evidence type="ECO:0000313" key="2">
    <source>
        <dbReference type="EMBL" id="SHF01134.1"/>
    </source>
</evidence>
<proteinExistence type="predicted"/>
<dbReference type="EMBL" id="FQUM01000003">
    <property type="protein sequence ID" value="SHF01134.1"/>
    <property type="molecule type" value="Genomic_DNA"/>
</dbReference>
<feature type="transmembrane region" description="Helical" evidence="1">
    <location>
        <begin position="142"/>
        <end position="162"/>
    </location>
</feature>
<evidence type="ECO:0000313" key="3">
    <source>
        <dbReference type="Proteomes" id="UP000184164"/>
    </source>
</evidence>
<dbReference type="RefSeq" id="WP_073000297.1">
    <property type="nucleotide sequence ID" value="NZ_FQUM01000003.1"/>
</dbReference>
<organism evidence="2 3">
    <name type="scientific">Mariniphaga anaerophila</name>
    <dbReference type="NCBI Taxonomy" id="1484053"/>
    <lineage>
        <taxon>Bacteria</taxon>
        <taxon>Pseudomonadati</taxon>
        <taxon>Bacteroidota</taxon>
        <taxon>Bacteroidia</taxon>
        <taxon>Marinilabiliales</taxon>
        <taxon>Prolixibacteraceae</taxon>
        <taxon>Mariniphaga</taxon>
    </lineage>
</organism>
<keyword evidence="1" id="KW-0812">Transmembrane</keyword>
<evidence type="ECO:0000256" key="1">
    <source>
        <dbReference type="SAM" id="Phobius"/>
    </source>
</evidence>
<evidence type="ECO:0008006" key="4">
    <source>
        <dbReference type="Google" id="ProtNLM"/>
    </source>
</evidence>
<keyword evidence="3" id="KW-1185">Reference proteome</keyword>
<protein>
    <recommendedName>
        <fullName evidence="4">YD repeat-containing protein</fullName>
    </recommendedName>
</protein>